<dbReference type="Pfam" id="PF16561">
    <property type="entry name" value="AMPK1_CBM"/>
    <property type="match status" value="1"/>
</dbReference>
<dbReference type="CDD" id="cd02859">
    <property type="entry name" value="E_set_AMPKbeta_like_N"/>
    <property type="match status" value="1"/>
</dbReference>
<evidence type="ECO:0000313" key="2">
    <source>
        <dbReference type="EMBL" id="KAK9084388.1"/>
    </source>
</evidence>
<gene>
    <name evidence="2" type="ORF">Scep_030859</name>
</gene>
<accession>A0AAP0HDI8</accession>
<dbReference type="GO" id="GO:0009507">
    <property type="term" value="C:chloroplast"/>
    <property type="evidence" value="ECO:0007669"/>
    <property type="project" value="TreeGrafter"/>
</dbReference>
<reference evidence="2 3" key="1">
    <citation type="submission" date="2024-01" db="EMBL/GenBank/DDBJ databases">
        <title>Genome assemblies of Stephania.</title>
        <authorList>
            <person name="Yang L."/>
        </authorList>
    </citation>
    <scope>NUCLEOTIDE SEQUENCE [LARGE SCALE GENOMIC DNA]</scope>
    <source>
        <strain evidence="2">JXDWG</strain>
        <tissue evidence="2">Leaf</tissue>
    </source>
</reference>
<dbReference type="PANTHER" id="PTHR47661:SF2">
    <property type="entry name" value="PHOSPHOGLUCAN PHOSPHATASE LSF1, CHLOROPLASTIC"/>
    <property type="match status" value="1"/>
</dbReference>
<protein>
    <recommendedName>
        <fullName evidence="1">AMP-activated protein kinase glycogen-binding domain-containing protein</fullName>
    </recommendedName>
</protein>
<dbReference type="Gene3D" id="2.60.40.10">
    <property type="entry name" value="Immunoglobulins"/>
    <property type="match status" value="1"/>
</dbReference>
<dbReference type="Proteomes" id="UP001419268">
    <property type="component" value="Unassembled WGS sequence"/>
</dbReference>
<sequence>MFDEDFSFRYGFLSRDVWMGFSHSWVPLIRLYQYKFIINGQWRHSTVSPTETDESGNINNVIILGSKASVRPSFQPQPKDSAVVKVIERPLTEYERVMLAKAARCIAFSICPIRLAPK</sequence>
<feature type="domain" description="AMP-activated protein kinase glycogen-binding" evidence="1">
    <location>
        <begin position="32"/>
        <end position="64"/>
    </location>
</feature>
<evidence type="ECO:0000259" key="1">
    <source>
        <dbReference type="Pfam" id="PF16561"/>
    </source>
</evidence>
<dbReference type="SUPFAM" id="SSF81296">
    <property type="entry name" value="E set domains"/>
    <property type="match status" value="1"/>
</dbReference>
<keyword evidence="3" id="KW-1185">Reference proteome</keyword>
<dbReference type="AlphaFoldDB" id="A0AAP0HDI8"/>
<dbReference type="InterPro" id="IPR032640">
    <property type="entry name" value="AMPK1_CBM"/>
</dbReference>
<organism evidence="2 3">
    <name type="scientific">Stephania cephalantha</name>
    <dbReference type="NCBI Taxonomy" id="152367"/>
    <lineage>
        <taxon>Eukaryota</taxon>
        <taxon>Viridiplantae</taxon>
        <taxon>Streptophyta</taxon>
        <taxon>Embryophyta</taxon>
        <taxon>Tracheophyta</taxon>
        <taxon>Spermatophyta</taxon>
        <taxon>Magnoliopsida</taxon>
        <taxon>Ranunculales</taxon>
        <taxon>Menispermaceae</taxon>
        <taxon>Menispermoideae</taxon>
        <taxon>Cissampelideae</taxon>
        <taxon>Stephania</taxon>
    </lineage>
</organism>
<dbReference type="InterPro" id="IPR014756">
    <property type="entry name" value="Ig_E-set"/>
</dbReference>
<comment type="caution">
    <text evidence="2">The sequence shown here is derived from an EMBL/GenBank/DDBJ whole genome shotgun (WGS) entry which is preliminary data.</text>
</comment>
<dbReference type="GO" id="GO:0005983">
    <property type="term" value="P:starch catabolic process"/>
    <property type="evidence" value="ECO:0007669"/>
    <property type="project" value="TreeGrafter"/>
</dbReference>
<name>A0AAP0HDI8_9MAGN</name>
<dbReference type="EMBL" id="JBBNAG010000013">
    <property type="protein sequence ID" value="KAK9084388.1"/>
    <property type="molecule type" value="Genomic_DNA"/>
</dbReference>
<evidence type="ECO:0000313" key="3">
    <source>
        <dbReference type="Proteomes" id="UP001419268"/>
    </source>
</evidence>
<proteinExistence type="predicted"/>
<dbReference type="PANTHER" id="PTHR47661">
    <property type="entry name" value="PHOSPHOGLUCAN PHOSPHATASE LSF1, CHLOROPLASTIC"/>
    <property type="match status" value="1"/>
</dbReference>
<dbReference type="InterPro" id="IPR013783">
    <property type="entry name" value="Ig-like_fold"/>
</dbReference>
<dbReference type="GO" id="GO:0043036">
    <property type="term" value="C:starch grain"/>
    <property type="evidence" value="ECO:0007669"/>
    <property type="project" value="TreeGrafter"/>
</dbReference>